<feature type="region of interest" description="Disordered" evidence="1">
    <location>
        <begin position="556"/>
        <end position="608"/>
    </location>
</feature>
<evidence type="ECO:0008006" key="6">
    <source>
        <dbReference type="Google" id="ProtNLM"/>
    </source>
</evidence>
<keyword evidence="2" id="KW-1133">Transmembrane helix</keyword>
<dbReference type="Proteomes" id="UP001176961">
    <property type="component" value="Unassembled WGS sequence"/>
</dbReference>
<organism evidence="4 5">
    <name type="scientific">Cylicocyclus nassatus</name>
    <name type="common">Nematode worm</name>
    <dbReference type="NCBI Taxonomy" id="53992"/>
    <lineage>
        <taxon>Eukaryota</taxon>
        <taxon>Metazoa</taxon>
        <taxon>Ecdysozoa</taxon>
        <taxon>Nematoda</taxon>
        <taxon>Chromadorea</taxon>
        <taxon>Rhabditida</taxon>
        <taxon>Rhabditina</taxon>
        <taxon>Rhabditomorpha</taxon>
        <taxon>Strongyloidea</taxon>
        <taxon>Strongylidae</taxon>
        <taxon>Cylicocyclus</taxon>
    </lineage>
</organism>
<dbReference type="PANTHER" id="PTHR40314:SF1">
    <property type="entry name" value="ENDO_EXONUCLEASE_PHOSPHATASE DOMAIN-CONTAINING PROTEIN"/>
    <property type="match status" value="1"/>
</dbReference>
<dbReference type="InterPro" id="IPR055273">
    <property type="entry name" value="CBG09102/CBG15751-like_dom"/>
</dbReference>
<feature type="compositionally biased region" description="Gly residues" evidence="1">
    <location>
        <begin position="559"/>
        <end position="575"/>
    </location>
</feature>
<comment type="caution">
    <text evidence="4">The sequence shown here is derived from an EMBL/GenBank/DDBJ whole genome shotgun (WGS) entry which is preliminary data.</text>
</comment>
<evidence type="ECO:0000256" key="1">
    <source>
        <dbReference type="SAM" id="MobiDB-lite"/>
    </source>
</evidence>
<proteinExistence type="predicted"/>
<evidence type="ECO:0000256" key="3">
    <source>
        <dbReference type="SAM" id="SignalP"/>
    </source>
</evidence>
<feature type="signal peptide" evidence="3">
    <location>
        <begin position="1"/>
        <end position="20"/>
    </location>
</feature>
<feature type="compositionally biased region" description="Low complexity" evidence="1">
    <location>
        <begin position="576"/>
        <end position="585"/>
    </location>
</feature>
<evidence type="ECO:0000313" key="5">
    <source>
        <dbReference type="Proteomes" id="UP001176961"/>
    </source>
</evidence>
<evidence type="ECO:0000313" key="4">
    <source>
        <dbReference type="EMBL" id="CAJ0599908.1"/>
    </source>
</evidence>
<keyword evidence="2" id="KW-0812">Transmembrane</keyword>
<feature type="compositionally biased region" description="Gly residues" evidence="1">
    <location>
        <begin position="586"/>
        <end position="601"/>
    </location>
</feature>
<keyword evidence="3" id="KW-0732">Signal</keyword>
<keyword evidence="5" id="KW-1185">Reference proteome</keyword>
<reference evidence="4" key="1">
    <citation type="submission" date="2023-07" db="EMBL/GenBank/DDBJ databases">
        <authorList>
            <consortium name="CYATHOMIX"/>
        </authorList>
    </citation>
    <scope>NUCLEOTIDE SEQUENCE</scope>
    <source>
        <strain evidence="4">N/A</strain>
    </source>
</reference>
<protein>
    <recommendedName>
        <fullName evidence="6">Glycoprotein</fullName>
    </recommendedName>
</protein>
<name>A0AA36GX32_CYLNA</name>
<dbReference type="EMBL" id="CATQJL010000223">
    <property type="protein sequence ID" value="CAJ0599908.1"/>
    <property type="molecule type" value="Genomic_DNA"/>
</dbReference>
<feature type="transmembrane region" description="Helical" evidence="2">
    <location>
        <begin position="477"/>
        <end position="504"/>
    </location>
</feature>
<evidence type="ECO:0000256" key="2">
    <source>
        <dbReference type="SAM" id="Phobius"/>
    </source>
</evidence>
<accession>A0AA36GX32</accession>
<gene>
    <name evidence="4" type="ORF">CYNAS_LOCUS11891</name>
</gene>
<dbReference type="AlphaFoldDB" id="A0AA36GX32"/>
<feature type="chain" id="PRO_5041205538" description="Glycoprotein" evidence="3">
    <location>
        <begin position="21"/>
        <end position="608"/>
    </location>
</feature>
<dbReference type="PANTHER" id="PTHR40314">
    <property type="entry name" value="PROTEIN CBG09102-RELATED"/>
    <property type="match status" value="1"/>
</dbReference>
<sequence>MHWKILLFTILLVNENGCRAGKAKGGGGGDAAGTPSLDTKKEVRDNVEIPPASLDASAPAVLLWTPEVPSFDKHSSFSSIYPMRCGGDVKIPLGTGDNAPCLPNANDIVEVKTKDELKAEYCMKVLICKPGKGSTMCDTQSMKLWFPYAKKLLSVDKVTDADASKFKVEEGEIIVNLDPGCVLSLSKTHSIRHRFQNKPPKIREMMKNYPGFYLQPTFHHERRLYKGGNNVFLGKAFWMGVNVLKSIDCNAQCDLGQVFHYKMVPNMPFYSKIWVDGSKCEWFKVCILGAPGAKTKKYYCNDKDLVNVFVRNAFVVMPGSQNGAPIRLVKRERKGSSKVYPTQIGFDYDGERFSIWSVGRERVASTKNVNHDGNIIFYFSNHNCLIKRYGIMHMGENNGKVLQIDKDKPIDDVSRGKGEFVTYAPAGEHPTLATLAPPPSTPNVSAVAPATTTQPRDIGEILEGGLGGKLGKRRTGWLIWAIFYGFFVGSLLAIVIFGLILYFGRRSFYADWYRGMYKRYGCDASGVTGGVTGSTFGATTTGATGASMMSTIGSTTAGTTGGGGSTMGTTGGGSTMGTTGTSAGDTTGGTTGGGTTGGGTTGNDMVTM</sequence>
<keyword evidence="2" id="KW-0472">Membrane</keyword>